<dbReference type="InterPro" id="IPR029753">
    <property type="entry name" value="D-isomer_DH_CS"/>
</dbReference>
<keyword evidence="3" id="KW-0520">NAD</keyword>
<dbReference type="InterPro" id="IPR036291">
    <property type="entry name" value="NAD(P)-bd_dom_sf"/>
</dbReference>
<dbReference type="InterPro" id="IPR006139">
    <property type="entry name" value="D-isomer_2_OHA_DH_cat_dom"/>
</dbReference>
<dbReference type="Pfam" id="PF02826">
    <property type="entry name" value="2-Hacid_dh_C"/>
    <property type="match status" value="1"/>
</dbReference>
<gene>
    <name evidence="8" type="ORF">EHS25_002399</name>
</gene>
<dbReference type="GO" id="GO:0051287">
    <property type="term" value="F:NAD binding"/>
    <property type="evidence" value="ECO:0007669"/>
    <property type="project" value="InterPro"/>
</dbReference>
<dbReference type="SUPFAM" id="SSF51735">
    <property type="entry name" value="NAD(P)-binding Rossmann-fold domains"/>
    <property type="match status" value="1"/>
</dbReference>
<dbReference type="Pfam" id="PF00389">
    <property type="entry name" value="2-Hacid_dh"/>
    <property type="match status" value="1"/>
</dbReference>
<keyword evidence="2 4" id="KW-0560">Oxidoreductase</keyword>
<protein>
    <recommendedName>
        <fullName evidence="10">D-isomer specific 2-hydroxyacid dehydrogenase NAD-binding domain-containing protein</fullName>
    </recommendedName>
</protein>
<dbReference type="PROSITE" id="PS00671">
    <property type="entry name" value="D_2_HYDROXYACID_DH_3"/>
    <property type="match status" value="1"/>
</dbReference>
<dbReference type="InterPro" id="IPR006140">
    <property type="entry name" value="D-isomer_DH_NAD-bd"/>
</dbReference>
<name>A0A427YE94_9TREE</name>
<dbReference type="SUPFAM" id="SSF52283">
    <property type="entry name" value="Formate/glycerate dehydrogenase catalytic domain-like"/>
    <property type="match status" value="1"/>
</dbReference>
<organism evidence="8 9">
    <name type="scientific">Saitozyma podzolica</name>
    <dbReference type="NCBI Taxonomy" id="1890683"/>
    <lineage>
        <taxon>Eukaryota</taxon>
        <taxon>Fungi</taxon>
        <taxon>Dikarya</taxon>
        <taxon>Basidiomycota</taxon>
        <taxon>Agaricomycotina</taxon>
        <taxon>Tremellomycetes</taxon>
        <taxon>Tremellales</taxon>
        <taxon>Trimorphomycetaceae</taxon>
        <taxon>Saitozyma</taxon>
    </lineage>
</organism>
<dbReference type="CDD" id="cd12169">
    <property type="entry name" value="PGDH_like_1"/>
    <property type="match status" value="1"/>
</dbReference>
<evidence type="ECO:0000256" key="2">
    <source>
        <dbReference type="ARBA" id="ARBA00023002"/>
    </source>
</evidence>
<comment type="caution">
    <text evidence="8">The sequence shown here is derived from an EMBL/GenBank/DDBJ whole genome shotgun (WGS) entry which is preliminary data.</text>
</comment>
<dbReference type="OrthoDB" id="298012at2759"/>
<evidence type="ECO:0000259" key="6">
    <source>
        <dbReference type="Pfam" id="PF00389"/>
    </source>
</evidence>
<evidence type="ECO:0008006" key="10">
    <source>
        <dbReference type="Google" id="ProtNLM"/>
    </source>
</evidence>
<keyword evidence="9" id="KW-1185">Reference proteome</keyword>
<evidence type="ECO:0000313" key="8">
    <source>
        <dbReference type="EMBL" id="RSH89287.1"/>
    </source>
</evidence>
<evidence type="ECO:0000256" key="4">
    <source>
        <dbReference type="RuleBase" id="RU003719"/>
    </source>
</evidence>
<feature type="region of interest" description="Disordered" evidence="5">
    <location>
        <begin position="374"/>
        <end position="454"/>
    </location>
</feature>
<feature type="domain" description="D-isomer specific 2-hydroxyacid dehydrogenase NAD-binding" evidence="7">
    <location>
        <begin position="125"/>
        <end position="316"/>
    </location>
</feature>
<dbReference type="PANTHER" id="PTHR42789">
    <property type="entry name" value="D-ISOMER SPECIFIC 2-HYDROXYACID DEHYDROGENASE FAMILY PROTEIN (AFU_ORTHOLOGUE AFUA_6G10090)"/>
    <property type="match status" value="1"/>
</dbReference>
<dbReference type="Proteomes" id="UP000279259">
    <property type="component" value="Unassembled WGS sequence"/>
</dbReference>
<proteinExistence type="inferred from homology"/>
<comment type="similarity">
    <text evidence="1 4">Belongs to the D-isomer specific 2-hydroxyacid dehydrogenase family.</text>
</comment>
<dbReference type="EMBL" id="RSCD01000014">
    <property type="protein sequence ID" value="RSH89287.1"/>
    <property type="molecule type" value="Genomic_DNA"/>
</dbReference>
<dbReference type="PANTHER" id="PTHR42789:SF1">
    <property type="entry name" value="D-ISOMER SPECIFIC 2-HYDROXYACID DEHYDROGENASE FAMILY PROTEIN (AFU_ORTHOLOGUE AFUA_6G10090)"/>
    <property type="match status" value="1"/>
</dbReference>
<evidence type="ECO:0000256" key="5">
    <source>
        <dbReference type="SAM" id="MobiDB-lite"/>
    </source>
</evidence>
<evidence type="ECO:0000256" key="1">
    <source>
        <dbReference type="ARBA" id="ARBA00005854"/>
    </source>
</evidence>
<accession>A0A427YE94</accession>
<sequence length="454" mass="49251">MTKLRIAILDDYNDLAPGHISGLLADADITIYRDTILPYPDPKPLLERLEPYDVLVTMRERTPLPAEVIAGLPQLKIVLTTGMHNRGIDLEACKARGVIVAGTPAAPSPPGAPSDFSGTVQHTWALILALVNNIPRDHSLIPSGSWTHHLPLNTFIGGATLGLLGLGKLGSGVARIASLAFGMRIIAWSENLTQSRADDAAADAGLPRGTFKCVRKTELFEQSDIVSVHLILSDRTKGIVGKDELARMKSTGFIVNTSRGPIIDENALLDTLNRGEIRGAALDVFDVEPLPLDSKWRTTPWGTEGRAEVVFTPHTGYSFEKHLEGMWNGTAENLQRIIRGEEVIRRMALRKPPWAFITIASRLRNILKPPASRCARCNRGAKPRGSSTSPISTDTPNGVNLKPSRPPSHVAPTPPTSPFQDPKTDRANILEPIRSRQYGGASLYPPSLASALPH</sequence>
<dbReference type="Gene3D" id="3.40.50.720">
    <property type="entry name" value="NAD(P)-binding Rossmann-like Domain"/>
    <property type="match status" value="2"/>
</dbReference>
<evidence type="ECO:0000256" key="3">
    <source>
        <dbReference type="ARBA" id="ARBA00023027"/>
    </source>
</evidence>
<dbReference type="InterPro" id="IPR050857">
    <property type="entry name" value="D-2-hydroxyacid_DH"/>
</dbReference>
<evidence type="ECO:0000313" key="9">
    <source>
        <dbReference type="Proteomes" id="UP000279259"/>
    </source>
</evidence>
<dbReference type="STRING" id="1890683.A0A427YE94"/>
<feature type="compositionally biased region" description="Polar residues" evidence="5">
    <location>
        <begin position="385"/>
        <end position="398"/>
    </location>
</feature>
<reference evidence="8 9" key="1">
    <citation type="submission" date="2018-11" db="EMBL/GenBank/DDBJ databases">
        <title>Genome sequence of Saitozyma podzolica DSM 27192.</title>
        <authorList>
            <person name="Aliyu H."/>
            <person name="Gorte O."/>
            <person name="Ochsenreither K."/>
        </authorList>
    </citation>
    <scope>NUCLEOTIDE SEQUENCE [LARGE SCALE GENOMIC DNA]</scope>
    <source>
        <strain evidence="8 9">DSM 27192</strain>
    </source>
</reference>
<dbReference type="GO" id="GO:0016616">
    <property type="term" value="F:oxidoreductase activity, acting on the CH-OH group of donors, NAD or NADP as acceptor"/>
    <property type="evidence" value="ECO:0007669"/>
    <property type="project" value="InterPro"/>
</dbReference>
<evidence type="ECO:0000259" key="7">
    <source>
        <dbReference type="Pfam" id="PF02826"/>
    </source>
</evidence>
<dbReference type="AlphaFoldDB" id="A0A427YE94"/>
<feature type="domain" description="D-isomer specific 2-hydroxyacid dehydrogenase catalytic" evidence="6">
    <location>
        <begin position="40"/>
        <end position="344"/>
    </location>
</feature>